<dbReference type="PANTHER" id="PTHR14030">
    <property type="entry name" value="MITOTIC CHECKPOINT SERINE/THREONINE-PROTEIN KINASE BUB1"/>
    <property type="match status" value="1"/>
</dbReference>
<sequence>MAAPATPAPLHPPSPPSHTPVVDFSLIERQKENIQPLRNGRSASALQSVFSAPRQDRVATLQAGRERFEEEIAAVEAAEAADGYDDPLEPYVKFVKWTIDNYPAGQAAESGIIPLVERTARRFKDDPRYKSDLRYLKIWVIYAGYVQDPRVIYQHLLANEIGTHYALLYEEYAGVLERTGSREKANEIFQLGIARKAQPVNRLPSRFTEFQKRMLLAPADGTPVNPGIAEPPATGRRQALAPRTLSSTNALTSGGAPTNPAAHTNASITVFVDDENKDLALETNAWPDVGTKASRIKENTQSAGPWKGEKLKMRGPAVTGHGATPARKVDVYQDLDDVAAKTPSHPAPEDVFSRSLKPSEDQLLRQDPFKNFSPTPSTVVRPNLFPSISHSNGAPAQTTASAAKVTANTTADSPLTFSEARNPDEPFIPQLAQRKLAPGVSKSGKGEQIRIDLNQMYKDGVEWSLDEMRARRRGMLGKVWEEEAPSAASAATGSTGSFDVMEPLKDEAEPGARKEAERERMTMRLDAPTVNTKAALDDVYGLFNTSPSKSEQDEAPSPISHPPPIAQTPAAIPAPRQNENATARKPSGPFSTSRTPLFAGLSAVMATPTPAQGSLRRSASGRTLLELHVEEPEPEPVKTPHKPLNIFTDAPPSASLSTAKKTPFQIFVDEPSAPPKTPAASSHVDVESMPKSEIKPFAIFVDPDLDAPQEQVRRKSYSPEQDEIPSFPPFVDAVPERIGSKEAEEQPQTPSSPRELLQADAKARPSLTNVEGSKMFSFIDEEVDAKTVSSTQSPEPLQRTFVPFVDSPERGPHVPTLVQHDDPKSIETVRSNGVSLSLPPRPELSQLRIVAAELEADDEHEDPQTPWTEADEERWVSQQEQERQSRRNARLGNFNIMTPITERTCEFTQMGSVVGQDDNRTDDDDDDIKTRADSERPDTARWSEYVTAEEKVFSEFEVSLTNKDASSRKPEDMTSVVANLKDLRLDESQGQALDNTGILPNPCIPVDARIQHFLLSRLPPLGANANFYDLRPATAAKMDGLQKHAKKMARKSGNTTTALAEDRYPINLGDDMYDVKEKLGEGGFGAVFLAQLEKSDEDDEDVDLLDEDEDDEHLVAIKVERPCNMWEALVLQRIQGALPERLRQSVIRPRSLYAYQDESFLVLDFCHQGTLLDAVNQASIANSSTSNMPGMDELLAMFFSIELLRLVEGLHTAGFIHGDMKIDNCLVRLDDVPGGASSWSSSYSRMGAAGWSHKGIRMIDFGRAIDTSLFPVGQQFIADWPTDERDCVEMRENRPWTYQSDYFGLASIVYCMLFGKYIETTGTPIESDPTRSHYKITNPLKRYWQCDLWSRLFDLLLNPCLTNPDGILPVTSELTAIREDMETWLEANCDKAGKSLKGLLKKVELAALGKKRRY</sequence>
<keyword evidence="9" id="KW-1185">Reference proteome</keyword>
<dbReference type="InterPro" id="IPR008271">
    <property type="entry name" value="Ser/Thr_kinase_AS"/>
</dbReference>
<dbReference type="GO" id="GO:0051754">
    <property type="term" value="P:meiotic sister chromatid cohesion, centromeric"/>
    <property type="evidence" value="ECO:0007669"/>
    <property type="project" value="TreeGrafter"/>
</dbReference>
<dbReference type="InterPro" id="IPR011009">
    <property type="entry name" value="Kinase-like_dom_sf"/>
</dbReference>
<dbReference type="CDD" id="cd13981">
    <property type="entry name" value="STKc_Bub1_BubR1"/>
    <property type="match status" value="1"/>
</dbReference>
<evidence type="ECO:0000259" key="7">
    <source>
        <dbReference type="PROSITE" id="PS51489"/>
    </source>
</evidence>
<gene>
    <name evidence="8" type="ORF">CALVIDRAFT_493841</name>
</gene>
<dbReference type="GO" id="GO:0000776">
    <property type="term" value="C:kinetochore"/>
    <property type="evidence" value="ECO:0007669"/>
    <property type="project" value="UniProtKB-KW"/>
</dbReference>
<dbReference type="PROSITE" id="PS50011">
    <property type="entry name" value="PROTEIN_KINASE_DOM"/>
    <property type="match status" value="1"/>
</dbReference>
<feature type="compositionally biased region" description="Basic and acidic residues" evidence="5">
    <location>
        <begin position="928"/>
        <end position="938"/>
    </location>
</feature>
<dbReference type="GO" id="GO:0007094">
    <property type="term" value="P:mitotic spindle assembly checkpoint signaling"/>
    <property type="evidence" value="ECO:0007669"/>
    <property type="project" value="InterPro"/>
</dbReference>
<keyword evidence="2" id="KW-0158">Chromosome</keyword>
<organism evidence="8 9">
    <name type="scientific">Calocera viscosa (strain TUFC12733)</name>
    <dbReference type="NCBI Taxonomy" id="1330018"/>
    <lineage>
        <taxon>Eukaryota</taxon>
        <taxon>Fungi</taxon>
        <taxon>Dikarya</taxon>
        <taxon>Basidiomycota</taxon>
        <taxon>Agaricomycotina</taxon>
        <taxon>Dacrymycetes</taxon>
        <taxon>Dacrymycetales</taxon>
        <taxon>Dacrymycetaceae</taxon>
        <taxon>Calocera</taxon>
    </lineage>
</organism>
<feature type="region of interest" description="Disordered" evidence="5">
    <location>
        <begin position="702"/>
        <end position="769"/>
    </location>
</feature>
<feature type="compositionally biased region" description="Basic and acidic residues" evidence="5">
    <location>
        <begin position="502"/>
        <end position="519"/>
    </location>
</feature>
<dbReference type="PROSITE" id="PS51489">
    <property type="entry name" value="BUB1_N"/>
    <property type="match status" value="1"/>
</dbReference>
<evidence type="ECO:0008006" key="10">
    <source>
        <dbReference type="Google" id="ProtNLM"/>
    </source>
</evidence>
<evidence type="ECO:0000256" key="5">
    <source>
        <dbReference type="SAM" id="MobiDB-lite"/>
    </source>
</evidence>
<feature type="domain" description="BUB1 N-terminal" evidence="7">
    <location>
        <begin position="68"/>
        <end position="238"/>
    </location>
</feature>
<dbReference type="InterPro" id="IPR013212">
    <property type="entry name" value="Mad3/Bub1_I"/>
</dbReference>
<dbReference type="SMART" id="SM00220">
    <property type="entry name" value="S_TKc"/>
    <property type="match status" value="1"/>
</dbReference>
<feature type="compositionally biased region" description="Low complexity" evidence="5">
    <location>
        <begin position="486"/>
        <end position="497"/>
    </location>
</feature>
<dbReference type="Pfam" id="PF08311">
    <property type="entry name" value="Mad3_BUB1_I"/>
    <property type="match status" value="1"/>
</dbReference>
<name>A0A167R6F7_CALVF</name>
<feature type="region of interest" description="Disordered" evidence="5">
    <location>
        <begin position="787"/>
        <end position="823"/>
    </location>
</feature>
<dbReference type="InterPro" id="IPR015661">
    <property type="entry name" value="Bub1/Mad3"/>
</dbReference>
<feature type="compositionally biased region" description="Basic and acidic residues" evidence="5">
    <location>
        <begin position="734"/>
        <end position="744"/>
    </location>
</feature>
<dbReference type="SMART" id="SM00777">
    <property type="entry name" value="Mad3_BUB1_I"/>
    <property type="match status" value="1"/>
</dbReference>
<feature type="region of interest" description="Disordered" evidence="5">
    <location>
        <begin position="856"/>
        <end position="891"/>
    </location>
</feature>
<feature type="domain" description="Protein kinase" evidence="6">
    <location>
        <begin position="1073"/>
        <end position="1385"/>
    </location>
</feature>
<feature type="region of interest" description="Disordered" evidence="5">
    <location>
        <begin position="483"/>
        <end position="519"/>
    </location>
</feature>
<feature type="region of interest" description="Disordered" evidence="5">
    <location>
        <begin position="631"/>
        <end position="688"/>
    </location>
</feature>
<dbReference type="GO" id="GO:0005634">
    <property type="term" value="C:nucleus"/>
    <property type="evidence" value="ECO:0007669"/>
    <property type="project" value="TreeGrafter"/>
</dbReference>
<feature type="region of interest" description="Disordered" evidence="5">
    <location>
        <begin position="1"/>
        <end position="21"/>
    </location>
</feature>
<dbReference type="InterPro" id="IPR000719">
    <property type="entry name" value="Prot_kinase_dom"/>
</dbReference>
<dbReference type="OrthoDB" id="248495at2759"/>
<evidence type="ECO:0000313" key="9">
    <source>
        <dbReference type="Proteomes" id="UP000076738"/>
    </source>
</evidence>
<feature type="region of interest" description="Disordered" evidence="5">
    <location>
        <begin position="576"/>
        <end position="595"/>
    </location>
</feature>
<dbReference type="GO" id="GO:0032991">
    <property type="term" value="C:protein-containing complex"/>
    <property type="evidence" value="ECO:0007669"/>
    <property type="project" value="UniProtKB-ARBA"/>
</dbReference>
<dbReference type="Gene3D" id="1.25.40.430">
    <property type="match status" value="1"/>
</dbReference>
<keyword evidence="3" id="KW-0995">Kinetochore</keyword>
<evidence type="ECO:0000259" key="6">
    <source>
        <dbReference type="PROSITE" id="PS50011"/>
    </source>
</evidence>
<dbReference type="Proteomes" id="UP000076738">
    <property type="component" value="Unassembled WGS sequence"/>
</dbReference>
<dbReference type="EMBL" id="KV417269">
    <property type="protein sequence ID" value="KZP00606.1"/>
    <property type="molecule type" value="Genomic_DNA"/>
</dbReference>
<protein>
    <recommendedName>
        <fullName evidence="10">Protein kinase domain-containing protein</fullName>
    </recommendedName>
</protein>
<dbReference type="STRING" id="1330018.A0A167R6F7"/>
<dbReference type="Pfam" id="PF00069">
    <property type="entry name" value="Pkinase"/>
    <property type="match status" value="1"/>
</dbReference>
<evidence type="ECO:0000256" key="2">
    <source>
        <dbReference type="ARBA" id="ARBA00022454"/>
    </source>
</evidence>
<dbReference type="FunFam" id="1.25.40.430:FF:000003">
    <property type="entry name" value="Checkpoint serine/threonine-protein kinase BUB1"/>
    <property type="match status" value="1"/>
</dbReference>
<keyword evidence="4" id="KW-0137">Centromere</keyword>
<feature type="compositionally biased region" description="Pro residues" evidence="5">
    <location>
        <begin position="1"/>
        <end position="18"/>
    </location>
</feature>
<evidence type="ECO:0000256" key="1">
    <source>
        <dbReference type="ARBA" id="ARBA00004629"/>
    </source>
</evidence>
<dbReference type="PROSITE" id="PS00108">
    <property type="entry name" value="PROTEIN_KINASE_ST"/>
    <property type="match status" value="1"/>
</dbReference>
<feature type="region of interest" description="Disordered" evidence="5">
    <location>
        <begin position="542"/>
        <end position="571"/>
    </location>
</feature>
<comment type="subcellular location">
    <subcellularLocation>
        <location evidence="1">Chromosome</location>
        <location evidence="1">Centromere</location>
        <location evidence="1">Kinetochore</location>
    </subcellularLocation>
</comment>
<dbReference type="GO" id="GO:0005524">
    <property type="term" value="F:ATP binding"/>
    <property type="evidence" value="ECO:0007669"/>
    <property type="project" value="InterPro"/>
</dbReference>
<feature type="region of interest" description="Disordered" evidence="5">
    <location>
        <begin position="911"/>
        <end position="938"/>
    </location>
</feature>
<dbReference type="SUPFAM" id="SSF56112">
    <property type="entry name" value="Protein kinase-like (PK-like)"/>
    <property type="match status" value="1"/>
</dbReference>
<dbReference type="Gene3D" id="1.10.510.10">
    <property type="entry name" value="Transferase(Phosphotransferase) domain 1"/>
    <property type="match status" value="1"/>
</dbReference>
<reference evidence="8 9" key="1">
    <citation type="journal article" date="2016" name="Mol. Biol. Evol.">
        <title>Comparative Genomics of Early-Diverging Mushroom-Forming Fungi Provides Insights into the Origins of Lignocellulose Decay Capabilities.</title>
        <authorList>
            <person name="Nagy L.G."/>
            <person name="Riley R."/>
            <person name="Tritt A."/>
            <person name="Adam C."/>
            <person name="Daum C."/>
            <person name="Floudas D."/>
            <person name="Sun H."/>
            <person name="Yadav J.S."/>
            <person name="Pangilinan J."/>
            <person name="Larsson K.H."/>
            <person name="Matsuura K."/>
            <person name="Barry K."/>
            <person name="Labutti K."/>
            <person name="Kuo R."/>
            <person name="Ohm R.A."/>
            <person name="Bhattacharya S.S."/>
            <person name="Shirouzu T."/>
            <person name="Yoshinaga Y."/>
            <person name="Martin F.M."/>
            <person name="Grigoriev I.V."/>
            <person name="Hibbett D.S."/>
        </authorList>
    </citation>
    <scope>NUCLEOTIDE SEQUENCE [LARGE SCALE GENOMIC DNA]</scope>
    <source>
        <strain evidence="8 9">TUFC12733</strain>
    </source>
</reference>
<proteinExistence type="predicted"/>
<evidence type="ECO:0000256" key="3">
    <source>
        <dbReference type="ARBA" id="ARBA00022838"/>
    </source>
</evidence>
<evidence type="ECO:0000256" key="4">
    <source>
        <dbReference type="ARBA" id="ARBA00023328"/>
    </source>
</evidence>
<evidence type="ECO:0000313" key="8">
    <source>
        <dbReference type="EMBL" id="KZP00606.1"/>
    </source>
</evidence>
<accession>A0A167R6F7</accession>
<dbReference type="PANTHER" id="PTHR14030:SF4">
    <property type="entry name" value="BUB1 KINASE, ISOFORM A-RELATED"/>
    <property type="match status" value="1"/>
</dbReference>
<dbReference type="GO" id="GO:0004672">
    <property type="term" value="F:protein kinase activity"/>
    <property type="evidence" value="ECO:0007669"/>
    <property type="project" value="InterPro"/>
</dbReference>